<sequence>MSPPGNARRAVEWFRRVRRAEGYERHLVLLVVKSAFAATLAWGVAHELMAAQAPAFAPFSAVLMMQVTVYQSVVQSLRYVVAVAAGVVLQGLLAFALGPNLLAFAVMALVALTLSRWPKLGAQGTQVSTAAFFAFSLYVMATQTVARFEQLGQILLLVLIGCGLGIAVNMLVFPPMRYRSAERGIQIVCRSMTDLFRDVVSGVREGDLEAERTSNWRHRAGELEKTVAQARTHVATAWESIHYNPRRSARHHRHTGFSTYGPLVEALDRITRQLVSMTRSLDLWYEETWTSPYADFLREYADFLGAVSDVTDALCDLGSAPRTEQLKELQDLVRRADERRVRLADGADERGLPSGDHSRPYGVLLVEATRLTEEFRYVCEILGKGDDGNRPD</sequence>
<dbReference type="EMBL" id="CP048882">
    <property type="protein sequence ID" value="QPP10765.1"/>
    <property type="molecule type" value="Genomic_DNA"/>
</dbReference>
<feature type="transmembrane region" description="Helical" evidence="6">
    <location>
        <begin position="26"/>
        <end position="45"/>
    </location>
</feature>
<evidence type="ECO:0000256" key="4">
    <source>
        <dbReference type="ARBA" id="ARBA00022989"/>
    </source>
</evidence>
<feature type="transmembrane region" description="Helical" evidence="6">
    <location>
        <begin position="154"/>
        <end position="173"/>
    </location>
</feature>
<proteinExistence type="predicted"/>
<name>A0A7T1WX46_9ACTN</name>
<reference evidence="8" key="1">
    <citation type="submission" date="2020-02" db="EMBL/GenBank/DDBJ databases">
        <title>Streptomyces sp. ASO4wet.</title>
        <authorList>
            <person name="Risdian C."/>
            <person name="Landwehr W."/>
            <person name="Schupp P."/>
            <person name="Wink J."/>
        </authorList>
    </citation>
    <scope>NUCLEOTIDE SEQUENCE [LARGE SCALE GENOMIC DNA]</scope>
    <source>
        <strain evidence="8">ASO4wet</strain>
    </source>
</reference>
<gene>
    <name evidence="7" type="ORF">G4Z16_17140</name>
</gene>
<evidence type="ECO:0000256" key="2">
    <source>
        <dbReference type="ARBA" id="ARBA00022475"/>
    </source>
</evidence>
<feature type="transmembrane region" description="Helical" evidence="6">
    <location>
        <begin position="130"/>
        <end position="148"/>
    </location>
</feature>
<protein>
    <recommendedName>
        <fullName evidence="9">Integral membrane protein</fullName>
    </recommendedName>
</protein>
<dbReference type="Proteomes" id="UP000595046">
    <property type="component" value="Chromosome"/>
</dbReference>
<keyword evidence="2" id="KW-1003">Cell membrane</keyword>
<dbReference type="GO" id="GO:0005886">
    <property type="term" value="C:plasma membrane"/>
    <property type="evidence" value="ECO:0007669"/>
    <property type="project" value="UniProtKB-SubCell"/>
</dbReference>
<keyword evidence="8" id="KW-1185">Reference proteome</keyword>
<keyword evidence="4 6" id="KW-1133">Transmembrane helix</keyword>
<evidence type="ECO:0000256" key="5">
    <source>
        <dbReference type="ARBA" id="ARBA00023136"/>
    </source>
</evidence>
<evidence type="ECO:0000313" key="7">
    <source>
        <dbReference type="EMBL" id="QPP10765.1"/>
    </source>
</evidence>
<comment type="subcellular location">
    <subcellularLocation>
        <location evidence="1">Cell membrane</location>
        <topology evidence="1">Multi-pass membrane protein</topology>
    </subcellularLocation>
</comment>
<dbReference type="KEGG" id="sbat:G4Z16_17140"/>
<evidence type="ECO:0000256" key="3">
    <source>
        <dbReference type="ARBA" id="ARBA00022692"/>
    </source>
</evidence>
<keyword evidence="5 6" id="KW-0472">Membrane</keyword>
<evidence type="ECO:0000313" key="8">
    <source>
        <dbReference type="Proteomes" id="UP000595046"/>
    </source>
</evidence>
<feature type="transmembrane region" description="Helical" evidence="6">
    <location>
        <begin position="51"/>
        <end position="70"/>
    </location>
</feature>
<evidence type="ECO:0008006" key="9">
    <source>
        <dbReference type="Google" id="ProtNLM"/>
    </source>
</evidence>
<dbReference type="Pfam" id="PF06081">
    <property type="entry name" value="ArAE_1"/>
    <property type="match status" value="1"/>
</dbReference>
<organism evidence="7 8">
    <name type="scientific">Streptomyces bathyalis</name>
    <dbReference type="NCBI Taxonomy" id="2710756"/>
    <lineage>
        <taxon>Bacteria</taxon>
        <taxon>Bacillati</taxon>
        <taxon>Actinomycetota</taxon>
        <taxon>Actinomycetes</taxon>
        <taxon>Kitasatosporales</taxon>
        <taxon>Streptomycetaceae</taxon>
        <taxon>Streptomyces</taxon>
    </lineage>
</organism>
<dbReference type="InterPro" id="IPR010343">
    <property type="entry name" value="ArAE_1"/>
</dbReference>
<evidence type="ECO:0000256" key="1">
    <source>
        <dbReference type="ARBA" id="ARBA00004651"/>
    </source>
</evidence>
<keyword evidence="3 6" id="KW-0812">Transmembrane</keyword>
<dbReference type="AlphaFoldDB" id="A0A7T1WX46"/>
<accession>A0A7T1WX46</accession>
<evidence type="ECO:0000256" key="6">
    <source>
        <dbReference type="SAM" id="Phobius"/>
    </source>
</evidence>